<proteinExistence type="predicted"/>
<name>A0A0M2V6U0_9GAMM</name>
<dbReference type="AlphaFoldDB" id="A0A0M2V6U0"/>
<dbReference type="RefSeq" id="WP_046557564.1">
    <property type="nucleotide sequence ID" value="NZ_LAHO01000009.1"/>
</dbReference>
<gene>
    <name evidence="1" type="ORF">WG68_10055</name>
</gene>
<dbReference type="STRING" id="336831.WG68_10055"/>
<accession>A0A0M2V6U0</accession>
<organism evidence="1 2">
    <name type="scientific">Arsukibacterium ikkense</name>
    <dbReference type="NCBI Taxonomy" id="336831"/>
    <lineage>
        <taxon>Bacteria</taxon>
        <taxon>Pseudomonadati</taxon>
        <taxon>Pseudomonadota</taxon>
        <taxon>Gammaproteobacteria</taxon>
        <taxon>Chromatiales</taxon>
        <taxon>Chromatiaceae</taxon>
        <taxon>Arsukibacterium</taxon>
    </lineage>
</organism>
<reference evidence="1 2" key="1">
    <citation type="submission" date="2015-03" db="EMBL/GenBank/DDBJ databases">
        <title>Draft genome sequences of two protease-producing strains of Arsukibacterium isolated from two cold and alkaline environments.</title>
        <authorList>
            <person name="Lylloff J.E."/>
            <person name="Skov L.B."/>
            <person name="Jepsen M."/>
            <person name="Hallin P.F."/>
            <person name="Sorensen S.J."/>
            <person name="Stougaard P."/>
            <person name="Glaring M.A."/>
        </authorList>
    </citation>
    <scope>NUCLEOTIDE SEQUENCE [LARGE SCALE GENOMIC DNA]</scope>
    <source>
        <strain evidence="1 2">GCM72</strain>
    </source>
</reference>
<evidence type="ECO:0000313" key="1">
    <source>
        <dbReference type="EMBL" id="KKO45390.1"/>
    </source>
</evidence>
<comment type="caution">
    <text evidence="1">The sequence shown here is derived from an EMBL/GenBank/DDBJ whole genome shotgun (WGS) entry which is preliminary data.</text>
</comment>
<sequence length="225" mass="26147">MAVIKEEIKGKQYKKYKVTEYSNDNEGLKQSCESGENFTIYLERLVVWAKAELAKKGFDTDLIVPFFRGRYFKKHIAGPQLLKQRKQDGLLILDDSEESELVAIWEAADLAMDETLKIDSRLEYAFKAGDLMRRVLVYRDYSLIQKKVAGQLRAKDVHDLIKKLAVKDAPAKELWNEFLGLLDSENFEPIESQTENKITYKNSNGKKREMQFSTFQNKLSEFRKS</sequence>
<dbReference type="Proteomes" id="UP000034228">
    <property type="component" value="Unassembled WGS sequence"/>
</dbReference>
<evidence type="ECO:0000313" key="2">
    <source>
        <dbReference type="Proteomes" id="UP000034228"/>
    </source>
</evidence>
<dbReference type="EMBL" id="LAHO01000009">
    <property type="protein sequence ID" value="KKO45390.1"/>
    <property type="molecule type" value="Genomic_DNA"/>
</dbReference>
<protein>
    <submittedName>
        <fullName evidence="1">Uncharacterized protein</fullName>
    </submittedName>
</protein>
<keyword evidence="2" id="KW-1185">Reference proteome</keyword>